<evidence type="ECO:0000259" key="2">
    <source>
        <dbReference type="Pfam" id="PF00857"/>
    </source>
</evidence>
<sequence>MKSALIVVDVQNEYFANGGFPQWNIDKTSANIAEKIKQAKADGWLVVGVQHFIPGDDAPLFRKGSSGANIHTSVAGLLADAPLVEKVHADSFLNTDMGGILKKEGITDLYICGMMTQNCITYTAISPHASGFNVHVIANCCTAPSELVHILALEALADRGVKII</sequence>
<dbReference type="InterPro" id="IPR000868">
    <property type="entry name" value="Isochorismatase-like_dom"/>
</dbReference>
<proteinExistence type="predicted"/>
<keyword evidence="4" id="KW-1185">Reference proteome</keyword>
<feature type="domain" description="Isochorismatase-like" evidence="2">
    <location>
        <begin position="3"/>
        <end position="164"/>
    </location>
</feature>
<evidence type="ECO:0000256" key="1">
    <source>
        <dbReference type="ARBA" id="ARBA00022801"/>
    </source>
</evidence>
<dbReference type="RefSeq" id="WP_009117258.1">
    <property type="nucleotide sequence ID" value="NZ_JH165159.1"/>
</dbReference>
<dbReference type="EC" id="3.3.2.1" evidence="3"/>
<evidence type="ECO:0000313" key="3">
    <source>
        <dbReference type="EMBL" id="EGZ44592.1"/>
    </source>
</evidence>
<organism evidence="3 4">
    <name type="scientific">Neisseria wadsworthii 9715</name>
    <dbReference type="NCBI Taxonomy" id="1030841"/>
    <lineage>
        <taxon>Bacteria</taxon>
        <taxon>Pseudomonadati</taxon>
        <taxon>Pseudomonadota</taxon>
        <taxon>Betaproteobacteria</taxon>
        <taxon>Neisseriales</taxon>
        <taxon>Neisseriaceae</taxon>
        <taxon>Neisseria</taxon>
    </lineage>
</organism>
<dbReference type="PATRIC" id="fig|1030841.3.peg.2108"/>
<evidence type="ECO:0000313" key="4">
    <source>
        <dbReference type="Proteomes" id="UP000005336"/>
    </source>
</evidence>
<dbReference type="AlphaFoldDB" id="G4CSN6"/>
<dbReference type="Gene3D" id="3.40.50.850">
    <property type="entry name" value="Isochorismatase-like"/>
    <property type="match status" value="1"/>
</dbReference>
<dbReference type="EMBL" id="AGAZ01000070">
    <property type="protein sequence ID" value="EGZ44592.1"/>
    <property type="molecule type" value="Genomic_DNA"/>
</dbReference>
<dbReference type="Pfam" id="PF00857">
    <property type="entry name" value="Isochorismatase"/>
    <property type="match status" value="1"/>
</dbReference>
<keyword evidence="1 3" id="KW-0378">Hydrolase</keyword>
<dbReference type="STRING" id="1030841.HMPREF9370_2118"/>
<dbReference type="GO" id="GO:0008908">
    <property type="term" value="F:isochorismatase activity"/>
    <property type="evidence" value="ECO:0007669"/>
    <property type="project" value="UniProtKB-EC"/>
</dbReference>
<dbReference type="Proteomes" id="UP000005336">
    <property type="component" value="Unassembled WGS sequence"/>
</dbReference>
<gene>
    <name evidence="3" type="ORF">HMPREF9370_2118</name>
</gene>
<dbReference type="OrthoDB" id="5360912at2"/>
<reference evidence="3 4" key="1">
    <citation type="submission" date="2011-06" db="EMBL/GenBank/DDBJ databases">
        <authorList>
            <person name="Muzny D."/>
            <person name="Qin X."/>
            <person name="Deng J."/>
            <person name="Jiang H."/>
            <person name="Liu Y."/>
            <person name="Qu J."/>
            <person name="Song X.-Z."/>
            <person name="Zhang L."/>
            <person name="Thornton R."/>
            <person name="Coyle M."/>
            <person name="Francisco L."/>
            <person name="Jackson L."/>
            <person name="Javaid M."/>
            <person name="Korchina V."/>
            <person name="Kovar C."/>
            <person name="Mata R."/>
            <person name="Mathew T."/>
            <person name="Ngo R."/>
            <person name="Nguyen L."/>
            <person name="Nguyen N."/>
            <person name="Okwuonu G."/>
            <person name="Ongeri F."/>
            <person name="Pham C."/>
            <person name="Simmons D."/>
            <person name="Wilczek-Boney K."/>
            <person name="Hale W."/>
            <person name="Jakkamsetti A."/>
            <person name="Pham P."/>
            <person name="Ruth R."/>
            <person name="San Lucas F."/>
            <person name="Warren J."/>
            <person name="Zhang J."/>
            <person name="Zhao Z."/>
            <person name="Zhou C."/>
            <person name="Zhu D."/>
            <person name="Lee S."/>
            <person name="Bess C."/>
            <person name="Blankenburg K."/>
            <person name="Forbes L."/>
            <person name="Fu Q."/>
            <person name="Gubbala S."/>
            <person name="Hirani K."/>
            <person name="Jayaseelan J.C."/>
            <person name="Lara F."/>
            <person name="Munidasa M."/>
            <person name="Palculict T."/>
            <person name="Patil S."/>
            <person name="Pu L.-L."/>
            <person name="Saada N."/>
            <person name="Tang L."/>
            <person name="Weissenberger G."/>
            <person name="Zhu Y."/>
            <person name="Hemphill L."/>
            <person name="Shang Y."/>
            <person name="Youmans B."/>
            <person name="Ayvaz T."/>
            <person name="Ross M."/>
            <person name="Santibanez J."/>
            <person name="Aqrawi P."/>
            <person name="Gross S."/>
            <person name="Joshi V."/>
            <person name="Fowler G."/>
            <person name="Nazareth L."/>
            <person name="Reid J."/>
            <person name="Worley K."/>
            <person name="Petrosino J."/>
            <person name="Highlander S."/>
            <person name="Gibbs R."/>
        </authorList>
    </citation>
    <scope>NUCLEOTIDE SEQUENCE [LARGE SCALE GENOMIC DNA]</scope>
    <source>
        <strain evidence="3 4">9715</strain>
    </source>
</reference>
<comment type="caution">
    <text evidence="3">The sequence shown here is derived from an EMBL/GenBank/DDBJ whole genome shotgun (WGS) entry which is preliminary data.</text>
</comment>
<dbReference type="InterPro" id="IPR050272">
    <property type="entry name" value="Isochorismatase-like_hydrls"/>
</dbReference>
<dbReference type="SUPFAM" id="SSF52499">
    <property type="entry name" value="Isochorismatase-like hydrolases"/>
    <property type="match status" value="1"/>
</dbReference>
<dbReference type="PANTHER" id="PTHR43540">
    <property type="entry name" value="PEROXYUREIDOACRYLATE/UREIDOACRYLATE AMIDOHYDROLASE-RELATED"/>
    <property type="match status" value="1"/>
</dbReference>
<dbReference type="PANTHER" id="PTHR43540:SF15">
    <property type="entry name" value="BLR5631 PROTEIN"/>
    <property type="match status" value="1"/>
</dbReference>
<accession>G4CSN6</accession>
<name>G4CSN6_9NEIS</name>
<dbReference type="HOGENOM" id="CLU_068979_5_1_4"/>
<protein>
    <submittedName>
        <fullName evidence="3">Isochorismatase</fullName>
        <ecNumber evidence="3">3.3.2.1</ecNumber>
    </submittedName>
</protein>
<dbReference type="InterPro" id="IPR036380">
    <property type="entry name" value="Isochorismatase-like_sf"/>
</dbReference>